<evidence type="ECO:0000259" key="15">
    <source>
        <dbReference type="PROSITE" id="PS50011"/>
    </source>
</evidence>
<evidence type="ECO:0000256" key="9">
    <source>
        <dbReference type="ARBA" id="ARBA00022989"/>
    </source>
</evidence>
<keyword evidence="3" id="KW-0808">Transferase</keyword>
<keyword evidence="4 13" id="KW-0812">Transmembrane</keyword>
<dbReference type="OMA" id="WHSEGES"/>
<dbReference type="GO" id="GO:0004674">
    <property type="term" value="F:protein serine/threonine kinase activity"/>
    <property type="evidence" value="ECO:0007669"/>
    <property type="project" value="UniProtKB-KW"/>
</dbReference>
<dbReference type="InterPro" id="IPR001245">
    <property type="entry name" value="Ser-Thr/Tyr_kinase_cat_dom"/>
</dbReference>
<protein>
    <recommendedName>
        <fullName evidence="15">Protein kinase domain-containing protein</fullName>
    </recommendedName>
</protein>
<feature type="chain" id="PRO_5014582089" description="Protein kinase domain-containing protein" evidence="14">
    <location>
        <begin position="23"/>
        <end position="626"/>
    </location>
</feature>
<keyword evidence="7" id="KW-0418">Kinase</keyword>
<dbReference type="RefSeq" id="XP_006605929.1">
    <property type="nucleotide sequence ID" value="XM_006605866.3"/>
</dbReference>
<organism evidence="17">
    <name type="scientific">Glycine max</name>
    <name type="common">Soybean</name>
    <name type="synonym">Glycine hispida</name>
    <dbReference type="NCBI Taxonomy" id="3847"/>
    <lineage>
        <taxon>Eukaryota</taxon>
        <taxon>Viridiplantae</taxon>
        <taxon>Streptophyta</taxon>
        <taxon>Embryophyta</taxon>
        <taxon>Tracheophyta</taxon>
        <taxon>Spermatophyta</taxon>
        <taxon>Magnoliopsida</taxon>
        <taxon>eudicotyledons</taxon>
        <taxon>Gunneridae</taxon>
        <taxon>Pentapetalae</taxon>
        <taxon>rosids</taxon>
        <taxon>fabids</taxon>
        <taxon>Fabales</taxon>
        <taxon>Fabaceae</taxon>
        <taxon>Papilionoideae</taxon>
        <taxon>50 kb inversion clade</taxon>
        <taxon>NPAAA clade</taxon>
        <taxon>indigoferoid/millettioid clade</taxon>
        <taxon>Phaseoleae</taxon>
        <taxon>Glycine</taxon>
        <taxon>Glycine subgen. Soja</taxon>
    </lineage>
</organism>
<reference evidence="16 17" key="1">
    <citation type="journal article" date="2010" name="Nature">
        <title>Genome sequence of the palaeopolyploid soybean.</title>
        <authorList>
            <person name="Schmutz J."/>
            <person name="Cannon S.B."/>
            <person name="Schlueter J."/>
            <person name="Ma J."/>
            <person name="Mitros T."/>
            <person name="Nelson W."/>
            <person name="Hyten D.L."/>
            <person name="Song Q."/>
            <person name="Thelen J.J."/>
            <person name="Cheng J."/>
            <person name="Xu D."/>
            <person name="Hellsten U."/>
            <person name="May G.D."/>
            <person name="Yu Y."/>
            <person name="Sakurai T."/>
            <person name="Umezawa T."/>
            <person name="Bhattacharyya M.K."/>
            <person name="Sandhu D."/>
            <person name="Valliyodan B."/>
            <person name="Lindquist E."/>
            <person name="Peto M."/>
            <person name="Grant D."/>
            <person name="Shu S."/>
            <person name="Goodstein D."/>
            <person name="Barry K."/>
            <person name="Futrell-Griggs M."/>
            <person name="Abernathy B."/>
            <person name="Du J."/>
            <person name="Tian Z."/>
            <person name="Zhu L."/>
            <person name="Gill N."/>
            <person name="Joshi T."/>
            <person name="Libault M."/>
            <person name="Sethuraman A."/>
            <person name="Zhang X.-C."/>
            <person name="Shinozaki K."/>
            <person name="Nguyen H.T."/>
            <person name="Wing R.A."/>
            <person name="Cregan P."/>
            <person name="Specht J."/>
            <person name="Grimwood J."/>
            <person name="Rokhsar D."/>
            <person name="Stacey G."/>
            <person name="Shoemaker R.C."/>
            <person name="Jackson S.A."/>
        </authorList>
    </citation>
    <scope>NUCLEOTIDE SEQUENCE [LARGE SCALE GENOMIC DNA]</scope>
    <source>
        <strain evidence="17">cv. Williams 82</strain>
        <tissue evidence="16">Callus</tissue>
    </source>
</reference>
<dbReference type="InterPro" id="IPR011009">
    <property type="entry name" value="Kinase-like_dom_sf"/>
</dbReference>
<keyword evidence="10 13" id="KW-0472">Membrane</keyword>
<dbReference type="SMR" id="K7N302"/>
<dbReference type="FunFam" id="3.30.200.20:FF:000162">
    <property type="entry name" value="Adenine nucleotide alpha hydrolase-like domain kinase"/>
    <property type="match status" value="1"/>
</dbReference>
<dbReference type="KEGG" id="gmx:100789695"/>
<dbReference type="InterPro" id="IPR008271">
    <property type="entry name" value="Ser/Thr_kinase_AS"/>
</dbReference>
<evidence type="ECO:0000256" key="5">
    <source>
        <dbReference type="ARBA" id="ARBA00022729"/>
    </source>
</evidence>
<evidence type="ECO:0000256" key="8">
    <source>
        <dbReference type="ARBA" id="ARBA00022840"/>
    </source>
</evidence>
<dbReference type="Gene3D" id="3.30.200.20">
    <property type="entry name" value="Phosphorylase Kinase, domain 1"/>
    <property type="match status" value="1"/>
</dbReference>
<dbReference type="InterPro" id="IPR017441">
    <property type="entry name" value="Protein_kinase_ATP_BS"/>
</dbReference>
<keyword evidence="11" id="KW-0325">Glycoprotein</keyword>
<evidence type="ECO:0000313" key="16">
    <source>
        <dbReference type="EMBL" id="KRG90882.1"/>
    </source>
</evidence>
<dbReference type="FunFam" id="1.10.510.10:FF:000161">
    <property type="entry name" value="Wall-associated receptor kinase-like 20"/>
    <property type="match status" value="1"/>
</dbReference>
<keyword evidence="5 14" id="KW-0732">Signal</keyword>
<evidence type="ECO:0000313" key="17">
    <source>
        <dbReference type="EnsemblPlants" id="KRG90882"/>
    </source>
</evidence>
<keyword evidence="8 12" id="KW-0067">ATP-binding</keyword>
<reference evidence="17" key="2">
    <citation type="submission" date="2018-02" db="UniProtKB">
        <authorList>
            <consortium name="EnsemblPlants"/>
        </authorList>
    </citation>
    <scope>IDENTIFICATION</scope>
    <source>
        <strain evidence="17">Williams 82</strain>
    </source>
</reference>
<dbReference type="GeneID" id="100789695"/>
<feature type="domain" description="Protein kinase" evidence="15">
    <location>
        <begin position="319"/>
        <end position="591"/>
    </location>
</feature>
<reference evidence="16" key="3">
    <citation type="submission" date="2018-07" db="EMBL/GenBank/DDBJ databases">
        <title>WGS assembly of Glycine max.</title>
        <authorList>
            <person name="Schmutz J."/>
            <person name="Cannon S."/>
            <person name="Schlueter J."/>
            <person name="Ma J."/>
            <person name="Mitros T."/>
            <person name="Nelson W."/>
            <person name="Hyten D."/>
            <person name="Song Q."/>
            <person name="Thelen J."/>
            <person name="Cheng J."/>
            <person name="Xu D."/>
            <person name="Hellsten U."/>
            <person name="May G."/>
            <person name="Yu Y."/>
            <person name="Sakurai T."/>
            <person name="Umezawa T."/>
            <person name="Bhattacharyya M."/>
            <person name="Sandhu D."/>
            <person name="Valliyodan B."/>
            <person name="Lindquist E."/>
            <person name="Peto M."/>
            <person name="Grant D."/>
            <person name="Shu S."/>
            <person name="Goodstein D."/>
            <person name="Barry K."/>
            <person name="Futrell-Griggs M."/>
            <person name="Abernathy B."/>
            <person name="Du J."/>
            <person name="Tian Z."/>
            <person name="Zhu L."/>
            <person name="Gill N."/>
            <person name="Joshi T."/>
            <person name="Libault M."/>
            <person name="Sethuraman A."/>
            <person name="Zhang X."/>
            <person name="Shinozaki K."/>
            <person name="Nguyen H."/>
            <person name="Wing R."/>
            <person name="Cregan P."/>
            <person name="Specht J."/>
            <person name="Grimwood J."/>
            <person name="Rokhsar D."/>
            <person name="Stacey G."/>
            <person name="Shoemaker R."/>
            <person name="Jackson S."/>
        </authorList>
    </citation>
    <scope>NUCLEOTIDE SEQUENCE</scope>
    <source>
        <tissue evidence="16">Callus</tissue>
    </source>
</reference>
<evidence type="ECO:0000256" key="3">
    <source>
        <dbReference type="ARBA" id="ARBA00022679"/>
    </source>
</evidence>
<evidence type="ECO:0000256" key="2">
    <source>
        <dbReference type="ARBA" id="ARBA00022527"/>
    </source>
</evidence>
<dbReference type="Pfam" id="PF07714">
    <property type="entry name" value="PK_Tyr_Ser-Thr"/>
    <property type="match status" value="1"/>
</dbReference>
<keyword evidence="6 12" id="KW-0547">Nucleotide-binding</keyword>
<dbReference type="PROSITE" id="PS00108">
    <property type="entry name" value="PROTEIN_KINASE_ST"/>
    <property type="match status" value="1"/>
</dbReference>
<dbReference type="PROSITE" id="PS50011">
    <property type="entry name" value="PROTEIN_KINASE_DOM"/>
    <property type="match status" value="1"/>
</dbReference>
<evidence type="ECO:0000256" key="11">
    <source>
        <dbReference type="ARBA" id="ARBA00023180"/>
    </source>
</evidence>
<dbReference type="PaxDb" id="3847-GLYMA20G25406.1"/>
<dbReference type="EMBL" id="CM000853">
    <property type="protein sequence ID" value="KRG90882.1"/>
    <property type="molecule type" value="Genomic_DNA"/>
</dbReference>
<evidence type="ECO:0000256" key="13">
    <source>
        <dbReference type="SAM" id="Phobius"/>
    </source>
</evidence>
<dbReference type="OrthoDB" id="4062651at2759"/>
<name>K7N302_SOYBN</name>
<evidence type="ECO:0000256" key="10">
    <source>
        <dbReference type="ARBA" id="ARBA00023136"/>
    </source>
</evidence>
<dbReference type="SMART" id="SM00220">
    <property type="entry name" value="S_TKc"/>
    <property type="match status" value="1"/>
</dbReference>
<feature type="binding site" evidence="12">
    <location>
        <position position="347"/>
    </location>
    <ligand>
        <name>ATP</name>
        <dbReference type="ChEBI" id="CHEBI:30616"/>
    </ligand>
</feature>
<dbReference type="PROSITE" id="PS00107">
    <property type="entry name" value="PROTEIN_KINASE_ATP"/>
    <property type="match status" value="1"/>
</dbReference>
<accession>K7N302</accession>
<dbReference type="SUPFAM" id="SSF56112">
    <property type="entry name" value="Protein kinase-like (PK-like)"/>
    <property type="match status" value="1"/>
</dbReference>
<dbReference type="eggNOG" id="KOG1187">
    <property type="taxonomic scope" value="Eukaryota"/>
</dbReference>
<dbReference type="GO" id="GO:0005524">
    <property type="term" value="F:ATP binding"/>
    <property type="evidence" value="ECO:0007669"/>
    <property type="project" value="UniProtKB-UniRule"/>
</dbReference>
<dbReference type="EnsemblPlants" id="KRG90882">
    <property type="protein sequence ID" value="KRG90882"/>
    <property type="gene ID" value="GLYMA_20G119600"/>
</dbReference>
<dbReference type="PANTHER" id="PTHR46008:SF2">
    <property type="entry name" value="LEAF RUST 10 DISEASE-RESISTANCE LOCUS RECEPTOR-LIKE PROTEIN KINASE-LIKE 1.4"/>
    <property type="match status" value="1"/>
</dbReference>
<evidence type="ECO:0000256" key="14">
    <source>
        <dbReference type="SAM" id="SignalP"/>
    </source>
</evidence>
<evidence type="ECO:0000256" key="7">
    <source>
        <dbReference type="ARBA" id="ARBA00022777"/>
    </source>
</evidence>
<dbReference type="Gramene" id="KRG90882">
    <property type="protein sequence ID" value="KRG90882"/>
    <property type="gene ID" value="GLYMA_20G119600"/>
</dbReference>
<keyword evidence="9 13" id="KW-1133">Transmembrane helix</keyword>
<dbReference type="PANTHER" id="PTHR46008">
    <property type="entry name" value="LEAF RUST 10 DISEASE-RESISTANCE LOCUS RECEPTOR-LIKE PROTEIN KINASE-LIKE 1.4"/>
    <property type="match status" value="1"/>
</dbReference>
<evidence type="ECO:0000256" key="12">
    <source>
        <dbReference type="PROSITE-ProRule" id="PRU10141"/>
    </source>
</evidence>
<proteinExistence type="predicted"/>
<keyword evidence="2" id="KW-0723">Serine/threonine-protein kinase</keyword>
<dbReference type="HOGENOM" id="CLU_000288_115_3_1"/>
<gene>
    <name evidence="17" type="primary">LOC100789695</name>
    <name evidence="16" type="ORF">GLYMA_20G119600</name>
</gene>
<dbReference type="InterPro" id="IPR000719">
    <property type="entry name" value="Prot_kinase_dom"/>
</dbReference>
<dbReference type="Gene3D" id="1.10.510.10">
    <property type="entry name" value="Transferase(Phosphotransferase) domain 1"/>
    <property type="match status" value="1"/>
</dbReference>
<dbReference type="Proteomes" id="UP000008827">
    <property type="component" value="Chromosome 20"/>
</dbReference>
<dbReference type="GO" id="GO:0005886">
    <property type="term" value="C:plasma membrane"/>
    <property type="evidence" value="ECO:0007669"/>
    <property type="project" value="UniProtKB-ARBA"/>
</dbReference>
<keyword evidence="18" id="KW-1185">Reference proteome</keyword>
<dbReference type="STRING" id="3847.K7N302"/>
<evidence type="ECO:0000256" key="4">
    <source>
        <dbReference type="ARBA" id="ARBA00022692"/>
    </source>
</evidence>
<sequence length="626" mass="70818">MFPVYMIFPMMLLILSIGNGNGHKEECPLWFDCGNHGRFEWPFTKVEHQDCGIWPIHGCDDDLINPNYVLLKIGPSSIKVQKFEMQRFATIVYFTDHHLRNLLQSDSCEIFSYNITLPPSSPLGYFTINNNITLFKCNRTLQVNTPKTFLKNTSCGYDIFMGPPHSDDVSQGSLAACSMVQLPMNGFAVSANPFAFLTAEISVQFLPSDECMQCHHYRGHCHLDSQRKVNCAQRKGKSSAWKLGLTLGLGVAPAWMIIIFGLILTLRRCKRQYGLAQTQLQSRNTRIDPYEKSDSMTDRIFFGVPVFSYKELQEATNNFDHKTKLGEGGFGSVYYGKLQDGREVAVKHLFEHNYKRVQQFMNEIEILTHLRHRNLVSLYGCTSRHSRELLLVYEYVPNGTLAYHLHERDDSLTWPIRMQIAIETATALAYLHASDIIHRDVKTSNILLDNNFWVKVADFGLSRLLPNDVSHVSTAPQGTPGYLDPEYFQHYQLTDKSDVYSFGVVLIELISSMPALDAAREIDEINLANLAIKRIQNGKLGELVAKSLGFDSDQEVTRTLASVAELAFRCVQGDRQLRPCMDEVVEALQKIQSGNYESEDVEKGGIWHSEGESNFSVHRGLGLGSS</sequence>
<evidence type="ECO:0000256" key="1">
    <source>
        <dbReference type="ARBA" id="ARBA00004167"/>
    </source>
</evidence>
<feature type="transmembrane region" description="Helical" evidence="13">
    <location>
        <begin position="243"/>
        <end position="266"/>
    </location>
</feature>
<dbReference type="AlphaFoldDB" id="K7N302"/>
<comment type="subcellular location">
    <subcellularLocation>
        <location evidence="1">Membrane</location>
        <topology evidence="1">Single-pass membrane protein</topology>
    </subcellularLocation>
</comment>
<feature type="signal peptide" evidence="14">
    <location>
        <begin position="1"/>
        <end position="22"/>
    </location>
</feature>
<evidence type="ECO:0000313" key="18">
    <source>
        <dbReference type="Proteomes" id="UP000008827"/>
    </source>
</evidence>
<evidence type="ECO:0000256" key="6">
    <source>
        <dbReference type="ARBA" id="ARBA00022741"/>
    </source>
</evidence>